<feature type="region of interest" description="Disordered" evidence="1">
    <location>
        <begin position="1"/>
        <end position="45"/>
    </location>
</feature>
<proteinExistence type="predicted"/>
<dbReference type="PANTHER" id="PTHR19959:SF119">
    <property type="entry name" value="FUNGAL LIPASE-LIKE DOMAIN-CONTAINING PROTEIN"/>
    <property type="match status" value="1"/>
</dbReference>
<reference evidence="2 3" key="1">
    <citation type="submission" date="2018-05" db="EMBL/GenBank/DDBJ databases">
        <title>Genomic Encyclopedia of Archaeal and Bacterial Type Strains, Phase II (KMG-II): from individual species to whole genera.</title>
        <authorList>
            <person name="Goeker M."/>
        </authorList>
    </citation>
    <scope>NUCLEOTIDE SEQUENCE [LARGE SCALE GENOMIC DNA]</scope>
    <source>
        <strain evidence="2 3">DSM 45184</strain>
    </source>
</reference>
<evidence type="ECO:0000256" key="1">
    <source>
        <dbReference type="SAM" id="MobiDB-lite"/>
    </source>
</evidence>
<dbReference type="EMBL" id="QGGR01000073">
    <property type="protein sequence ID" value="PWK23910.1"/>
    <property type="molecule type" value="Genomic_DNA"/>
</dbReference>
<dbReference type="InterPro" id="IPR019734">
    <property type="entry name" value="TPR_rpt"/>
</dbReference>
<protein>
    <submittedName>
        <fullName evidence="2">Tetratricopeptide repeat protein</fullName>
    </submittedName>
</protein>
<dbReference type="InterPro" id="IPR011990">
    <property type="entry name" value="TPR-like_helical_dom_sf"/>
</dbReference>
<dbReference type="Proteomes" id="UP000245697">
    <property type="component" value="Unassembled WGS sequence"/>
</dbReference>
<dbReference type="SMART" id="SM00028">
    <property type="entry name" value="TPR"/>
    <property type="match status" value="3"/>
</dbReference>
<evidence type="ECO:0000313" key="3">
    <source>
        <dbReference type="Proteomes" id="UP000245697"/>
    </source>
</evidence>
<feature type="non-terminal residue" evidence="2">
    <location>
        <position position="1"/>
    </location>
</feature>
<accession>A0A316ELR0</accession>
<dbReference type="AlphaFoldDB" id="A0A316ELR0"/>
<feature type="region of interest" description="Disordered" evidence="1">
    <location>
        <begin position="697"/>
        <end position="726"/>
    </location>
</feature>
<sequence length="726" mass="78432">TPRIMRTTGAVSHTGPSDRAVPGGDDQKGNGQGKTRLAQQVGRQSTASGWRVGVVSHWDAAPGDVDARPLVQPWRWLPASRRPLLLLVDYAERWPLHDLLRLLADCRQRAPKVRVLLLARSVDWWPTVAAELHRLGFIAGGDTQPWPLPALAHDRPGRRRLFETACERFAQIYQPDMPAHGWPGQWKAPGDLGDDSVYGTVLGMHMAALATVDAYTRQTNPPGSAGDVSRYLLDRERSYWARLHGTAADTVRAAARTVLLACLTGPQTPDTGIRLLELTGLADRPAGQKLLDAHDRCYPPSSSNTVLEPVYPDRLAEDFIALSLPSDPSGGPITRSGHTDSWAATTLVSTLRGLDDTVVFVPGPLTARAPGQKPPGHTSRILIFLAAAAGRNPHVQGWLHTLLTTDPALAVHAGGVALNSVVAYTSPSLAETIYELLPERSLDLGPAAVALAQHLLDDTDNSPEQHARHCGNLAIRLAHTGRREQALTPAEEATGIYRQLADADPDAYLPHLAASLNNLSTFLSGLGRRDQALASAEEATGIYRQLAETHPDAYLPDLAASLNNLSNSLSELGRQDQALASAEEAVTIHRRLADAHPDPYLPDLAASLNNLSTFLSELGRRDQALAPAEEAAGIYRQLAGRRPPRRLPAPPRHVAVGVRVGVREGEGQLRRGFGVSHRSDQPLRAPRRALAGRVRRANVLSVPDPRGCPRWSRPDRRGGRLAPTAG</sequence>
<gene>
    <name evidence="2" type="ORF">BC793_1731</name>
</gene>
<dbReference type="PANTHER" id="PTHR19959">
    <property type="entry name" value="KINESIN LIGHT CHAIN"/>
    <property type="match status" value="1"/>
</dbReference>
<organism evidence="2 3">
    <name type="scientific">Actinoplanes xinjiangensis</name>
    <dbReference type="NCBI Taxonomy" id="512350"/>
    <lineage>
        <taxon>Bacteria</taxon>
        <taxon>Bacillati</taxon>
        <taxon>Actinomycetota</taxon>
        <taxon>Actinomycetes</taxon>
        <taxon>Micromonosporales</taxon>
        <taxon>Micromonosporaceae</taxon>
        <taxon>Actinoplanes</taxon>
    </lineage>
</organism>
<keyword evidence="3" id="KW-1185">Reference proteome</keyword>
<comment type="caution">
    <text evidence="2">The sequence shown here is derived from an EMBL/GenBank/DDBJ whole genome shotgun (WGS) entry which is preliminary data.</text>
</comment>
<name>A0A316ELR0_9ACTN</name>
<dbReference type="SUPFAM" id="SSF48452">
    <property type="entry name" value="TPR-like"/>
    <property type="match status" value="1"/>
</dbReference>
<evidence type="ECO:0000313" key="2">
    <source>
        <dbReference type="EMBL" id="PWK23910.1"/>
    </source>
</evidence>
<dbReference type="Gene3D" id="1.25.40.10">
    <property type="entry name" value="Tetratricopeptide repeat domain"/>
    <property type="match status" value="1"/>
</dbReference>
<dbReference type="Pfam" id="PF13374">
    <property type="entry name" value="TPR_10"/>
    <property type="match status" value="3"/>
</dbReference>